<gene>
    <name evidence="2" type="ORF">DUNSADRAFT_11810</name>
</gene>
<dbReference type="SUPFAM" id="SSF52047">
    <property type="entry name" value="RNI-like"/>
    <property type="match status" value="1"/>
</dbReference>
<evidence type="ECO:0000313" key="3">
    <source>
        <dbReference type="Proteomes" id="UP000815325"/>
    </source>
</evidence>
<evidence type="ECO:0000256" key="1">
    <source>
        <dbReference type="ARBA" id="ARBA00004430"/>
    </source>
</evidence>
<comment type="subcellular location">
    <subcellularLocation>
        <location evidence="1">Cytoplasm</location>
        <location evidence="1">Cytoskeleton</location>
        <location evidence="1">Cilium axoneme</location>
    </subcellularLocation>
</comment>
<name>A0ABQ7GCN6_DUNSA</name>
<proteinExistence type="predicted"/>
<evidence type="ECO:0000313" key="2">
    <source>
        <dbReference type="EMBL" id="KAF5832334.1"/>
    </source>
</evidence>
<protein>
    <submittedName>
        <fullName evidence="2">Uncharacterized protein</fullName>
    </submittedName>
</protein>
<accession>A0ABQ7GCN6</accession>
<dbReference type="Proteomes" id="UP000815325">
    <property type="component" value="Unassembled WGS sequence"/>
</dbReference>
<dbReference type="EMBL" id="MU069881">
    <property type="protein sequence ID" value="KAF5832334.1"/>
    <property type="molecule type" value="Genomic_DNA"/>
</dbReference>
<organism evidence="2 3">
    <name type="scientific">Dunaliella salina</name>
    <name type="common">Green alga</name>
    <name type="synonym">Protococcus salinus</name>
    <dbReference type="NCBI Taxonomy" id="3046"/>
    <lineage>
        <taxon>Eukaryota</taxon>
        <taxon>Viridiplantae</taxon>
        <taxon>Chlorophyta</taxon>
        <taxon>core chlorophytes</taxon>
        <taxon>Chlorophyceae</taxon>
        <taxon>CS clade</taxon>
        <taxon>Chlamydomonadales</taxon>
        <taxon>Dunaliellaceae</taxon>
        <taxon>Dunaliella</taxon>
    </lineage>
</organism>
<dbReference type="Gene3D" id="3.80.10.10">
    <property type="entry name" value="Ribonuclease Inhibitor"/>
    <property type="match status" value="1"/>
</dbReference>
<dbReference type="InterPro" id="IPR032675">
    <property type="entry name" value="LRR_dom_sf"/>
</dbReference>
<sequence>MLSTISVVCSHPKLKALQVSNATLDEGELQVLCSFCQTLRNLEVLEVDSISISREWDYLASLDISYLADLTSLVFLEISGSFAGRFAVDKGVDEVLTQCTCLSGIRISGCSFWDGLSLRSNSLRSMHLQMAPDSFPPASVCCPQLTSLHIDSLQVPRECKDQHLLLSLSDMPLLQSLRLSTSDFCGANVLQDMITCLARSNNPPPLHSLCVPDFKLRRQRSANQRQILDIGPLAVLRDSLETLELSCCSKNVEFVGIQALREACPRLKDLLL</sequence>
<keyword evidence="3" id="KW-1185">Reference proteome</keyword>
<comment type="caution">
    <text evidence="2">The sequence shown here is derived from an EMBL/GenBank/DDBJ whole genome shotgun (WGS) entry which is preliminary data.</text>
</comment>
<reference evidence="2" key="1">
    <citation type="submission" date="2017-08" db="EMBL/GenBank/DDBJ databases">
        <authorList>
            <person name="Polle J.E."/>
            <person name="Barry K."/>
            <person name="Cushman J."/>
            <person name="Schmutz J."/>
            <person name="Tran D."/>
            <person name="Hathwaick L.T."/>
            <person name="Yim W.C."/>
            <person name="Jenkins J."/>
            <person name="Mckie-Krisberg Z.M."/>
            <person name="Prochnik S."/>
            <person name="Lindquist E."/>
            <person name="Dockter R.B."/>
            <person name="Adam C."/>
            <person name="Molina H."/>
            <person name="Bunkerborg J."/>
            <person name="Jin E."/>
            <person name="Buchheim M."/>
            <person name="Magnuson J."/>
        </authorList>
    </citation>
    <scope>NUCLEOTIDE SEQUENCE</scope>
    <source>
        <strain evidence="2">CCAP 19/18</strain>
    </source>
</reference>